<dbReference type="Gene3D" id="3.90.730.10">
    <property type="entry name" value="Ribonuclease T2-like"/>
    <property type="match status" value="1"/>
</dbReference>
<feature type="transmembrane region" description="Helical" evidence="3">
    <location>
        <begin position="61"/>
        <end position="81"/>
    </location>
</feature>
<organism evidence="4 5">
    <name type="scientific">Trichobilharzia regenti</name>
    <name type="common">Nasal bird schistosome</name>
    <dbReference type="NCBI Taxonomy" id="157069"/>
    <lineage>
        <taxon>Eukaryota</taxon>
        <taxon>Metazoa</taxon>
        <taxon>Spiralia</taxon>
        <taxon>Lophotrochozoa</taxon>
        <taxon>Platyhelminthes</taxon>
        <taxon>Trematoda</taxon>
        <taxon>Digenea</taxon>
        <taxon>Strigeidida</taxon>
        <taxon>Schistosomatoidea</taxon>
        <taxon>Schistosomatidae</taxon>
        <taxon>Trichobilharzia</taxon>
    </lineage>
</organism>
<dbReference type="SUPFAM" id="SSF55895">
    <property type="entry name" value="Ribonuclease Rh-like"/>
    <property type="match status" value="1"/>
</dbReference>
<dbReference type="InterPro" id="IPR036430">
    <property type="entry name" value="RNase_T2-like_sf"/>
</dbReference>
<keyword evidence="3" id="KW-0812">Transmembrane</keyword>
<reference evidence="5" key="2">
    <citation type="submission" date="2023-11" db="UniProtKB">
        <authorList>
            <consortium name="WormBaseParasite"/>
        </authorList>
    </citation>
    <scope>IDENTIFICATION</scope>
</reference>
<proteinExistence type="inferred from homology"/>
<evidence type="ECO:0000313" key="4">
    <source>
        <dbReference type="Proteomes" id="UP000050795"/>
    </source>
</evidence>
<dbReference type="PANTHER" id="PTHR11240:SF22">
    <property type="entry name" value="RIBONUCLEASE T2"/>
    <property type="match status" value="1"/>
</dbReference>
<reference evidence="4" key="1">
    <citation type="submission" date="2022-06" db="EMBL/GenBank/DDBJ databases">
        <authorList>
            <person name="Berger JAMES D."/>
            <person name="Berger JAMES D."/>
        </authorList>
    </citation>
    <scope>NUCLEOTIDE SEQUENCE [LARGE SCALE GENOMIC DNA]</scope>
</reference>
<evidence type="ECO:0000313" key="5">
    <source>
        <dbReference type="WBParaSite" id="TREG1_60890.2"/>
    </source>
</evidence>
<keyword evidence="3" id="KW-0472">Membrane</keyword>
<accession>A0AA85JYF9</accession>
<dbReference type="Proteomes" id="UP000050795">
    <property type="component" value="Unassembled WGS sequence"/>
</dbReference>
<protein>
    <submittedName>
        <fullName evidence="5">Uncharacterized protein</fullName>
    </submittedName>
</protein>
<dbReference type="GO" id="GO:0003723">
    <property type="term" value="F:RNA binding"/>
    <property type="evidence" value="ECO:0007669"/>
    <property type="project" value="InterPro"/>
</dbReference>
<name>A0AA85JYF9_TRIRE</name>
<dbReference type="Pfam" id="PF00445">
    <property type="entry name" value="Ribonuclease_T2"/>
    <property type="match status" value="1"/>
</dbReference>
<sequence length="338" mass="39232">MKCSILGRTICPVLTSSFIIASIDPFYSFDIVFVDNGNSFLKLFTLKYELTFNNAFVQFRVFQTMGILILSALVILQCVIISTEADKTLLLHVRWLPTHCYHQECQVEDGQKWDISKLRSLPQLEWLSDSCPNSPFGFWNYDFDTITELSKYWSNPLDEFMHHDHLYREYATCTVVDSDGPSPNLYFNRGIDLFKLASPRTISIREGETYSTRDFEHSLKNKYHAQPKLICAENDYNKTFLHEIVFCFNEHSTLVDCPAEYANDLQEYVQSIFDHSESEYSEQIHQQKVCGDSFIVPEYKMAETPIEEPEVDYSEDTSSSSSSSSNIFSGFWNWFWGV</sequence>
<keyword evidence="4" id="KW-1185">Reference proteome</keyword>
<evidence type="ECO:0000256" key="2">
    <source>
        <dbReference type="RuleBase" id="RU004328"/>
    </source>
</evidence>
<dbReference type="GO" id="GO:0033897">
    <property type="term" value="F:ribonuclease T2 activity"/>
    <property type="evidence" value="ECO:0007669"/>
    <property type="project" value="InterPro"/>
</dbReference>
<dbReference type="PANTHER" id="PTHR11240">
    <property type="entry name" value="RIBONUCLEASE T2"/>
    <property type="match status" value="1"/>
</dbReference>
<dbReference type="WBParaSite" id="TREG1_60890.2">
    <property type="protein sequence ID" value="TREG1_60890.2"/>
    <property type="gene ID" value="TREG1_60890"/>
</dbReference>
<comment type="similarity">
    <text evidence="1 2">Belongs to the RNase T2 family.</text>
</comment>
<evidence type="ECO:0000256" key="3">
    <source>
        <dbReference type="SAM" id="Phobius"/>
    </source>
</evidence>
<keyword evidence="3" id="KW-1133">Transmembrane helix</keyword>
<evidence type="ECO:0000256" key="1">
    <source>
        <dbReference type="ARBA" id="ARBA00007469"/>
    </source>
</evidence>
<dbReference type="InterPro" id="IPR001568">
    <property type="entry name" value="RNase_T2-like"/>
</dbReference>
<dbReference type="AlphaFoldDB" id="A0AA85JYF9"/>